<proteinExistence type="predicted"/>
<keyword evidence="2" id="KW-1185">Reference proteome</keyword>
<organism evidence="1 2">
    <name type="scientific">Gaetbulibacter aestuarii</name>
    <dbReference type="NCBI Taxonomy" id="1502358"/>
    <lineage>
        <taxon>Bacteria</taxon>
        <taxon>Pseudomonadati</taxon>
        <taxon>Bacteroidota</taxon>
        <taxon>Flavobacteriia</taxon>
        <taxon>Flavobacteriales</taxon>
        <taxon>Flavobacteriaceae</taxon>
        <taxon>Gaetbulibacter</taxon>
    </lineage>
</organism>
<name>A0ABW7MVA6_9FLAO</name>
<gene>
    <name evidence="1" type="ORF">V8G58_02325</name>
</gene>
<accession>A0ABW7MVA6</accession>
<dbReference type="RefSeq" id="WP_344739259.1">
    <property type="nucleotide sequence ID" value="NZ_BAABAY010000001.1"/>
</dbReference>
<comment type="caution">
    <text evidence="1">The sequence shown here is derived from an EMBL/GenBank/DDBJ whole genome shotgun (WGS) entry which is preliminary data.</text>
</comment>
<protein>
    <submittedName>
        <fullName evidence="1">Uncharacterized protein</fullName>
    </submittedName>
</protein>
<evidence type="ECO:0000313" key="2">
    <source>
        <dbReference type="Proteomes" id="UP001610100"/>
    </source>
</evidence>
<evidence type="ECO:0000313" key="1">
    <source>
        <dbReference type="EMBL" id="MFH6770755.1"/>
    </source>
</evidence>
<reference evidence="1 2" key="1">
    <citation type="submission" date="2024-02" db="EMBL/GenBank/DDBJ databases">
        <title>A Gaetbulibacter species isolated from tidal flats and genomic insights of their niches.</title>
        <authorList>
            <person name="Ye Y."/>
        </authorList>
    </citation>
    <scope>NUCLEOTIDE SEQUENCE [LARGE SCALE GENOMIC DNA]</scope>
    <source>
        <strain evidence="1 2">KYW382</strain>
    </source>
</reference>
<dbReference type="Proteomes" id="UP001610100">
    <property type="component" value="Unassembled WGS sequence"/>
</dbReference>
<dbReference type="EMBL" id="JBAWKB010000001">
    <property type="protein sequence ID" value="MFH6770755.1"/>
    <property type="molecule type" value="Genomic_DNA"/>
</dbReference>
<sequence length="50" mass="5915">MLHAVRNDGLERHYEEERRSNLNKEIPNFRLIHAVGIDERNGITRSVATW</sequence>